<dbReference type="InterPro" id="IPR046985">
    <property type="entry name" value="IP5"/>
</dbReference>
<dbReference type="SUPFAM" id="SSF56219">
    <property type="entry name" value="DNase I-like"/>
    <property type="match status" value="1"/>
</dbReference>
<organism evidence="3 4">
    <name type="scientific">Nosema bombycis (strain CQ1 / CVCC 102059)</name>
    <name type="common">Microsporidian parasite</name>
    <name type="synonym">Pebrine of silkworm</name>
    <dbReference type="NCBI Taxonomy" id="578461"/>
    <lineage>
        <taxon>Eukaryota</taxon>
        <taxon>Fungi</taxon>
        <taxon>Fungi incertae sedis</taxon>
        <taxon>Microsporidia</taxon>
        <taxon>Nosematidae</taxon>
        <taxon>Nosema</taxon>
    </lineage>
</organism>
<feature type="transmembrane region" description="Helical" evidence="1">
    <location>
        <begin position="255"/>
        <end position="278"/>
    </location>
</feature>
<dbReference type="SMART" id="SM00128">
    <property type="entry name" value="IPPc"/>
    <property type="match status" value="1"/>
</dbReference>
<dbReference type="STRING" id="578461.R0KP89"/>
<dbReference type="EMBL" id="KB909504">
    <property type="protein sequence ID" value="EOB11997.1"/>
    <property type="molecule type" value="Genomic_DNA"/>
</dbReference>
<keyword evidence="1" id="KW-0812">Transmembrane</keyword>
<gene>
    <name evidence="3" type="primary">OCRL</name>
    <name evidence="3" type="ORF">NBO_597g0002</name>
</gene>
<name>R0KP89_NOSB1</name>
<dbReference type="GO" id="GO:0004439">
    <property type="term" value="F:phosphatidylinositol-4,5-bisphosphate 5-phosphatase activity"/>
    <property type="evidence" value="ECO:0007669"/>
    <property type="project" value="TreeGrafter"/>
</dbReference>
<evidence type="ECO:0000256" key="1">
    <source>
        <dbReference type="SAM" id="Phobius"/>
    </source>
</evidence>
<dbReference type="HOGENOM" id="CLU_997817_0_0_1"/>
<keyword evidence="1" id="KW-1133">Transmembrane helix</keyword>
<keyword evidence="1" id="KW-0472">Membrane</keyword>
<evidence type="ECO:0000313" key="4">
    <source>
        <dbReference type="Proteomes" id="UP000016927"/>
    </source>
</evidence>
<dbReference type="VEuPathDB" id="MicrosporidiaDB:NBO_597g0002"/>
<evidence type="ECO:0000259" key="2">
    <source>
        <dbReference type="SMART" id="SM00128"/>
    </source>
</evidence>
<evidence type="ECO:0000313" key="3">
    <source>
        <dbReference type="EMBL" id="EOB11997.1"/>
    </source>
</evidence>
<dbReference type="Proteomes" id="UP000016927">
    <property type="component" value="Unassembled WGS sequence"/>
</dbReference>
<protein>
    <submittedName>
        <fullName evidence="3">Inositol polyphosphate 5-phosphatase OCRL-1</fullName>
    </submittedName>
</protein>
<proteinExistence type="predicted"/>
<dbReference type="Gene3D" id="3.60.10.10">
    <property type="entry name" value="Endonuclease/exonuclease/phosphatase"/>
    <property type="match status" value="1"/>
</dbReference>
<dbReference type="AlphaFoldDB" id="R0KP89"/>
<dbReference type="PANTHER" id="PTHR11200">
    <property type="entry name" value="INOSITOL 5-PHOSPHATASE"/>
    <property type="match status" value="1"/>
</dbReference>
<feature type="domain" description="Inositol polyphosphate-related phosphatase" evidence="2">
    <location>
        <begin position="1"/>
        <end position="242"/>
    </location>
</feature>
<keyword evidence="4" id="KW-1185">Reference proteome</keyword>
<dbReference type="InterPro" id="IPR000300">
    <property type="entry name" value="IPPc"/>
</dbReference>
<dbReference type="OrthoDB" id="2194533at2759"/>
<reference evidence="3 4" key="1">
    <citation type="journal article" date="2013" name="BMC Genomics">
        <title>Comparative genomics of parasitic silkworm microsporidia reveal an association between genome expansion and host adaptation.</title>
        <authorList>
            <person name="Pan G."/>
            <person name="Xu J."/>
            <person name="Li T."/>
            <person name="Xia Q."/>
            <person name="Liu S.L."/>
            <person name="Zhang G."/>
            <person name="Li S."/>
            <person name="Li C."/>
            <person name="Liu H."/>
            <person name="Yang L."/>
            <person name="Liu T."/>
            <person name="Zhang X."/>
            <person name="Wu Z."/>
            <person name="Fan W."/>
            <person name="Dang X."/>
            <person name="Xiang H."/>
            <person name="Tao M."/>
            <person name="Li Y."/>
            <person name="Hu J."/>
            <person name="Li Z."/>
            <person name="Lin L."/>
            <person name="Luo J."/>
            <person name="Geng L."/>
            <person name="Wang L."/>
            <person name="Long M."/>
            <person name="Wan Y."/>
            <person name="He N."/>
            <person name="Zhang Z."/>
            <person name="Lu C."/>
            <person name="Keeling P.J."/>
            <person name="Wang J."/>
            <person name="Xiang Z."/>
            <person name="Zhou Z."/>
        </authorList>
    </citation>
    <scope>NUCLEOTIDE SEQUENCE [LARGE SCALE GENOMIC DNA]</scope>
    <source>
        <strain evidence="4">CQ1 / CVCC 102059</strain>
    </source>
</reference>
<dbReference type="OMA" id="NEICFKF"/>
<sequence length="282" mass="33031">MQIKVITYNVNNSNQAVDSLVALCDSSYDLVLISIQEYYWFAILKHFKLDFKNYAHKYYENIWGLVTIVLSPNELDIKWEKTCLGPMYCGNKGFITCVINQSILFISAHLSHGQNNHRREIELRKIAKSIDFYTKEGPNFPVILAGDLNFRLKRFNSNKYEEKYDQLSPLKTDLSFSEHPITFSPTYKFKSRTSEYDTTRTPSYCDRILFRNVNVNSYKSIEDILFSDHRPVVLDCKILNLSQQNIINTNNVCQYSFISCFIFDYFVLFGILLILLIYRALI</sequence>
<accession>R0KP89</accession>
<dbReference type="Pfam" id="PF22669">
    <property type="entry name" value="Exo_endo_phos2"/>
    <property type="match status" value="1"/>
</dbReference>
<dbReference type="InterPro" id="IPR036691">
    <property type="entry name" value="Endo/exonu/phosph_ase_sf"/>
</dbReference>
<dbReference type="GO" id="GO:0046856">
    <property type="term" value="P:phosphatidylinositol dephosphorylation"/>
    <property type="evidence" value="ECO:0007669"/>
    <property type="project" value="InterPro"/>
</dbReference>